<sequence>MAAKPRILHSSKDMIWSLVPLLVICAVVAIASGNCSVGLTGQASDDRTAVFDVEHALAADAAVMAFPIRRPATPDGWKANSGSTQEVGGTSVSNVGWITDKGAYIQLSQTDAAEEDLVVHLGGLDALGDGTRQVAGQEWVVYTTADDKKFWIADLGDVRIAILSRGPDEDMERLATAVLAQPPLT</sequence>
<evidence type="ECO:0000313" key="2">
    <source>
        <dbReference type="Proteomes" id="UP000008363"/>
    </source>
</evidence>
<keyword evidence="2" id="KW-1185">Reference proteome</keyword>
<dbReference type="EMBL" id="BAHC01000072">
    <property type="protein sequence ID" value="GAB89841.1"/>
    <property type="molecule type" value="Genomic_DNA"/>
</dbReference>
<dbReference type="InterPro" id="IPR025339">
    <property type="entry name" value="DUF4245"/>
</dbReference>
<dbReference type="STRING" id="1108045.GORHZ_072_00170"/>
<dbReference type="eggNOG" id="ENOG50330AZ">
    <property type="taxonomic scope" value="Bacteria"/>
</dbReference>
<dbReference type="Proteomes" id="UP000008363">
    <property type="component" value="Unassembled WGS sequence"/>
</dbReference>
<dbReference type="RefSeq" id="WP_006332197.1">
    <property type="nucleotide sequence ID" value="NZ_BAHC01000072.1"/>
</dbReference>
<protein>
    <recommendedName>
        <fullName evidence="3">DUF4245 domain-containing protein</fullName>
    </recommendedName>
</protein>
<accession>K6W7Z3</accession>
<gene>
    <name evidence="1" type="ORF">GORHZ_072_00170</name>
</gene>
<dbReference type="Pfam" id="PF14030">
    <property type="entry name" value="DUF4245"/>
    <property type="match status" value="1"/>
</dbReference>
<comment type="caution">
    <text evidence="1">The sequence shown here is derived from an EMBL/GenBank/DDBJ whole genome shotgun (WGS) entry which is preliminary data.</text>
</comment>
<dbReference type="AlphaFoldDB" id="K6W7Z3"/>
<evidence type="ECO:0000313" key="1">
    <source>
        <dbReference type="EMBL" id="GAB89841.1"/>
    </source>
</evidence>
<dbReference type="OrthoDB" id="4772660at2"/>
<proteinExistence type="predicted"/>
<name>K6W7Z3_9ACTN</name>
<reference evidence="1 2" key="1">
    <citation type="submission" date="2012-08" db="EMBL/GenBank/DDBJ databases">
        <title>Whole genome shotgun sequence of Gordonia rhizosphera NBRC 16068.</title>
        <authorList>
            <person name="Takarada H."/>
            <person name="Isaki S."/>
            <person name="Hosoyama A."/>
            <person name="Tsuchikane K."/>
            <person name="Katsumata H."/>
            <person name="Baba S."/>
            <person name="Ohji S."/>
            <person name="Yamazaki S."/>
            <person name="Fujita N."/>
        </authorList>
    </citation>
    <scope>NUCLEOTIDE SEQUENCE [LARGE SCALE GENOMIC DNA]</scope>
    <source>
        <strain evidence="1 2">NBRC 16068</strain>
    </source>
</reference>
<evidence type="ECO:0008006" key="3">
    <source>
        <dbReference type="Google" id="ProtNLM"/>
    </source>
</evidence>
<organism evidence="1 2">
    <name type="scientific">Gordonia rhizosphera NBRC 16068</name>
    <dbReference type="NCBI Taxonomy" id="1108045"/>
    <lineage>
        <taxon>Bacteria</taxon>
        <taxon>Bacillati</taxon>
        <taxon>Actinomycetota</taxon>
        <taxon>Actinomycetes</taxon>
        <taxon>Mycobacteriales</taxon>
        <taxon>Gordoniaceae</taxon>
        <taxon>Gordonia</taxon>
    </lineage>
</organism>